<protein>
    <submittedName>
        <fullName evidence="2">Uncharacterized protein</fullName>
    </submittedName>
</protein>
<keyword evidence="3" id="KW-1185">Reference proteome</keyword>
<reference evidence="2 3" key="1">
    <citation type="journal article" date="2014" name="Nat. Genet.">
        <title>Genome and transcriptome of the porcine whipworm Trichuris suis.</title>
        <authorList>
            <person name="Jex A.R."/>
            <person name="Nejsum P."/>
            <person name="Schwarz E.M."/>
            <person name="Hu L."/>
            <person name="Young N.D."/>
            <person name="Hall R.S."/>
            <person name="Korhonen P.K."/>
            <person name="Liao S."/>
            <person name="Thamsborg S."/>
            <person name="Xia J."/>
            <person name="Xu P."/>
            <person name="Wang S."/>
            <person name="Scheerlinck J.P."/>
            <person name="Hofmann A."/>
            <person name="Sternberg P.W."/>
            <person name="Wang J."/>
            <person name="Gasser R.B."/>
        </authorList>
    </citation>
    <scope>NUCLEOTIDE SEQUENCE [LARGE SCALE GENOMIC DNA]</scope>
    <source>
        <strain evidence="2">DCEP-RM93M</strain>
    </source>
</reference>
<evidence type="ECO:0000313" key="3">
    <source>
        <dbReference type="Proteomes" id="UP000030764"/>
    </source>
</evidence>
<accession>A0A085MEJ5</accession>
<dbReference type="AlphaFoldDB" id="A0A085MEJ5"/>
<dbReference type="EMBL" id="KL363198">
    <property type="protein sequence ID" value="KFD55641.1"/>
    <property type="molecule type" value="Genomic_DNA"/>
</dbReference>
<feature type="compositionally biased region" description="Polar residues" evidence="1">
    <location>
        <begin position="345"/>
        <end position="375"/>
    </location>
</feature>
<evidence type="ECO:0000256" key="1">
    <source>
        <dbReference type="SAM" id="MobiDB-lite"/>
    </source>
</evidence>
<evidence type="ECO:0000313" key="2">
    <source>
        <dbReference type="EMBL" id="KFD55641.1"/>
    </source>
</evidence>
<name>A0A085MEJ5_9BILA</name>
<sequence length="434" mass="47050">MNLQILFTTDCSSNFKCSFCSFFLVVLVNMSEQVVSTVLSSAGHEQTCQPNDILDLEQLDPGGDDFTWLYASPSVSSNGADVVAWLRSESGSLSFETKRSLLDKLESLQAHHAFASLQNGIEAGKQNGDVVRVLPEPLRVEEFKDAQDHSHLFHMNGLSSPLVNSTPSKNLIATKNVYSESPPSSETSSADVSGLSSNLKDVQLLASIQEDDLRQCLENLKLSRRRATVPDSATASVNHSPFLDARGSPRDSMAIDNSASKEIPKLGGRHASAPCNDSFLRKHSANGNKSFHGEPKRSTPPASARLAVPKTSTYAKRGMTVHPRYTGLQKSLPNLSIVRMMEANNSGRPRCSETNEAVNGTVSPNELNQSSTSLDSKGGHVPPKIVKTTRQPSRLPMPVRTGIPLLKSSLRKNPSNEGLPPLTISKNSWNEGCF</sequence>
<feature type="region of interest" description="Disordered" evidence="1">
    <location>
        <begin position="283"/>
        <end position="306"/>
    </location>
</feature>
<feature type="region of interest" description="Disordered" evidence="1">
    <location>
        <begin position="231"/>
        <end position="251"/>
    </location>
</feature>
<organism evidence="2 3">
    <name type="scientific">Trichuris suis</name>
    <name type="common">pig whipworm</name>
    <dbReference type="NCBI Taxonomy" id="68888"/>
    <lineage>
        <taxon>Eukaryota</taxon>
        <taxon>Metazoa</taxon>
        <taxon>Ecdysozoa</taxon>
        <taxon>Nematoda</taxon>
        <taxon>Enoplea</taxon>
        <taxon>Dorylaimia</taxon>
        <taxon>Trichinellida</taxon>
        <taxon>Trichuridae</taxon>
        <taxon>Trichuris</taxon>
    </lineage>
</organism>
<gene>
    <name evidence="2" type="ORF">M513_03389</name>
</gene>
<dbReference type="Proteomes" id="UP000030764">
    <property type="component" value="Unassembled WGS sequence"/>
</dbReference>
<proteinExistence type="predicted"/>
<feature type="region of interest" description="Disordered" evidence="1">
    <location>
        <begin position="345"/>
        <end position="386"/>
    </location>
</feature>